<dbReference type="EMBL" id="CM007368">
    <property type="protein sequence ID" value="OIW06260.1"/>
    <property type="molecule type" value="Genomic_DNA"/>
</dbReference>
<name>A0A1J7H0Z4_LUPAN</name>
<keyword evidence="2" id="KW-1185">Reference proteome</keyword>
<proteinExistence type="predicted"/>
<sequence>MDLHFQSLKDSYHTDLEQFDERRVAYIDNHYQIMRSFVQNTHEAQNAKFCAEFEKLRFLIRGDSSLTAPDDRDPPRHP</sequence>
<dbReference type="Proteomes" id="UP000188354">
    <property type="component" value="Chromosome LG08"/>
</dbReference>
<accession>A0A1J7H0Z4</accession>
<dbReference type="Gramene" id="OIW06260">
    <property type="protein sequence ID" value="OIW06260"/>
    <property type="gene ID" value="TanjilG_19939"/>
</dbReference>
<organism evidence="1 2">
    <name type="scientific">Lupinus angustifolius</name>
    <name type="common">Narrow-leaved blue lupine</name>
    <dbReference type="NCBI Taxonomy" id="3871"/>
    <lineage>
        <taxon>Eukaryota</taxon>
        <taxon>Viridiplantae</taxon>
        <taxon>Streptophyta</taxon>
        <taxon>Embryophyta</taxon>
        <taxon>Tracheophyta</taxon>
        <taxon>Spermatophyta</taxon>
        <taxon>Magnoliopsida</taxon>
        <taxon>eudicotyledons</taxon>
        <taxon>Gunneridae</taxon>
        <taxon>Pentapetalae</taxon>
        <taxon>rosids</taxon>
        <taxon>fabids</taxon>
        <taxon>Fabales</taxon>
        <taxon>Fabaceae</taxon>
        <taxon>Papilionoideae</taxon>
        <taxon>50 kb inversion clade</taxon>
        <taxon>genistoids sensu lato</taxon>
        <taxon>core genistoids</taxon>
        <taxon>Genisteae</taxon>
        <taxon>Lupinus</taxon>
    </lineage>
</organism>
<evidence type="ECO:0000313" key="1">
    <source>
        <dbReference type="EMBL" id="OIW06260.1"/>
    </source>
</evidence>
<gene>
    <name evidence="1" type="ORF">TanjilG_19939</name>
</gene>
<protein>
    <submittedName>
        <fullName evidence="1">Uncharacterized protein</fullName>
    </submittedName>
</protein>
<reference evidence="1 2" key="1">
    <citation type="journal article" date="2017" name="Plant Biotechnol. J.">
        <title>A comprehensive draft genome sequence for lupin (Lupinus angustifolius), an emerging health food: insights into plant-microbe interactions and legume evolution.</title>
        <authorList>
            <person name="Hane J.K."/>
            <person name="Ming Y."/>
            <person name="Kamphuis L.G."/>
            <person name="Nelson M.N."/>
            <person name="Garg G."/>
            <person name="Atkins C.A."/>
            <person name="Bayer P.E."/>
            <person name="Bravo A."/>
            <person name="Bringans S."/>
            <person name="Cannon S."/>
            <person name="Edwards D."/>
            <person name="Foley R."/>
            <person name="Gao L.L."/>
            <person name="Harrison M.J."/>
            <person name="Huang W."/>
            <person name="Hurgobin B."/>
            <person name="Li S."/>
            <person name="Liu C.W."/>
            <person name="McGrath A."/>
            <person name="Morahan G."/>
            <person name="Murray J."/>
            <person name="Weller J."/>
            <person name="Jian J."/>
            <person name="Singh K.B."/>
        </authorList>
    </citation>
    <scope>NUCLEOTIDE SEQUENCE [LARGE SCALE GENOMIC DNA]</scope>
    <source>
        <strain evidence="2">cv. Tanjil</strain>
        <tissue evidence="1">Whole plant</tissue>
    </source>
</reference>
<evidence type="ECO:0000313" key="2">
    <source>
        <dbReference type="Proteomes" id="UP000188354"/>
    </source>
</evidence>
<dbReference type="AlphaFoldDB" id="A0A1J7H0Z4"/>